<sequence length="262" mass="29200">MARRRNPDKDRRTPDMDPVVWSVRVHPGRRVRIRIDRGGFVNIQRVCFTGLEEEAAADVPPADVPPADVQPFQFVVATRKPLRTTISRRSLRLLASIGAFPAEKMLQLMAEHCRSMKRFVYIDERVTGKRRIAKHSTLLEFVNNCGQIESLTLGGIKIADSDLALILQQCRCSSTTCHSSTPRMHKSYPRNFNTGSLTLLGLGGNVDIQIAFTESTVRWETGRQAVTQAVDGTIAEALKSDDGAFVDPVDSDGERDPADRRN</sequence>
<evidence type="ECO:0000313" key="3">
    <source>
        <dbReference type="Proteomes" id="UP000008694"/>
    </source>
</evidence>
<dbReference type="Proteomes" id="UP000008694">
    <property type="component" value="Unassembled WGS sequence"/>
</dbReference>
<keyword evidence="3" id="KW-1185">Reference proteome</keyword>
<evidence type="ECO:0000256" key="1">
    <source>
        <dbReference type="SAM" id="MobiDB-lite"/>
    </source>
</evidence>
<dbReference type="Gramene" id="fgenesh1_pg.C_scaffold_2002042">
    <property type="protein sequence ID" value="fgenesh1_pg.C_scaffold_2002042"/>
    <property type="gene ID" value="fgenesh1_pg.C_scaffold_2002042"/>
</dbReference>
<protein>
    <submittedName>
        <fullName evidence="2">Expressed protein</fullName>
    </submittedName>
</protein>
<feature type="compositionally biased region" description="Basic and acidic residues" evidence="1">
    <location>
        <begin position="252"/>
        <end position="262"/>
    </location>
</feature>
<dbReference type="EMBL" id="GL348714">
    <property type="protein sequence ID" value="EFH63963.1"/>
    <property type="molecule type" value="Genomic_DNA"/>
</dbReference>
<feature type="region of interest" description="Disordered" evidence="1">
    <location>
        <begin position="243"/>
        <end position="262"/>
    </location>
</feature>
<gene>
    <name evidence="2" type="ORF">ARALYDRAFT_339943</name>
</gene>
<proteinExistence type="predicted"/>
<accession>D7KV49</accession>
<organism evidence="3">
    <name type="scientific">Arabidopsis lyrata subsp. lyrata</name>
    <name type="common">Lyre-leaved rock-cress</name>
    <dbReference type="NCBI Taxonomy" id="81972"/>
    <lineage>
        <taxon>Eukaryota</taxon>
        <taxon>Viridiplantae</taxon>
        <taxon>Streptophyta</taxon>
        <taxon>Embryophyta</taxon>
        <taxon>Tracheophyta</taxon>
        <taxon>Spermatophyta</taxon>
        <taxon>Magnoliopsida</taxon>
        <taxon>eudicotyledons</taxon>
        <taxon>Gunneridae</taxon>
        <taxon>Pentapetalae</taxon>
        <taxon>rosids</taxon>
        <taxon>malvids</taxon>
        <taxon>Brassicales</taxon>
        <taxon>Brassicaceae</taxon>
        <taxon>Camelineae</taxon>
        <taxon>Arabidopsis</taxon>
    </lineage>
</organism>
<dbReference type="AlphaFoldDB" id="D7KV49"/>
<dbReference type="HOGENOM" id="CLU_1062985_0_0_1"/>
<reference evidence="3" key="1">
    <citation type="journal article" date="2011" name="Nat. Genet.">
        <title>The Arabidopsis lyrata genome sequence and the basis of rapid genome size change.</title>
        <authorList>
            <person name="Hu T.T."/>
            <person name="Pattyn P."/>
            <person name="Bakker E.G."/>
            <person name="Cao J."/>
            <person name="Cheng J.-F."/>
            <person name="Clark R.M."/>
            <person name="Fahlgren N."/>
            <person name="Fawcett J.A."/>
            <person name="Grimwood J."/>
            <person name="Gundlach H."/>
            <person name="Haberer G."/>
            <person name="Hollister J.D."/>
            <person name="Ossowski S."/>
            <person name="Ottilar R.P."/>
            <person name="Salamov A.A."/>
            <person name="Schneeberger K."/>
            <person name="Spannagl M."/>
            <person name="Wang X."/>
            <person name="Yang L."/>
            <person name="Nasrallah M.E."/>
            <person name="Bergelson J."/>
            <person name="Carrington J.C."/>
            <person name="Gaut B.S."/>
            <person name="Schmutz J."/>
            <person name="Mayer K.F.X."/>
            <person name="Van de Peer Y."/>
            <person name="Grigoriev I.V."/>
            <person name="Nordborg M."/>
            <person name="Weigel D."/>
            <person name="Guo Y.-L."/>
        </authorList>
    </citation>
    <scope>NUCLEOTIDE SEQUENCE [LARGE SCALE GENOMIC DNA]</scope>
    <source>
        <strain evidence="3">cv. MN47</strain>
    </source>
</reference>
<evidence type="ECO:0000313" key="2">
    <source>
        <dbReference type="EMBL" id="EFH63963.1"/>
    </source>
</evidence>
<name>D7KV49_ARALL</name>